<comment type="similarity">
    <text evidence="2 9">Belongs to the ABC transporter superfamily.</text>
</comment>
<dbReference type="InterPro" id="IPR003439">
    <property type="entry name" value="ABC_transporter-like_ATP-bd"/>
</dbReference>
<dbReference type="Proteomes" id="UP000006365">
    <property type="component" value="Chromosome"/>
</dbReference>
<dbReference type="InterPro" id="IPR017871">
    <property type="entry name" value="ABC_transporter-like_CS"/>
</dbReference>
<dbReference type="SMART" id="SM00382">
    <property type="entry name" value="AAA"/>
    <property type="match status" value="1"/>
</dbReference>
<keyword evidence="8 9" id="KW-0472">Membrane</keyword>
<dbReference type="Gene3D" id="3.40.50.300">
    <property type="entry name" value="P-loop containing nucleotide triphosphate hydrolases"/>
    <property type="match status" value="1"/>
</dbReference>
<name>A0A7U4DQP8_DESPD</name>
<keyword evidence="4 9" id="KW-1003">Cell membrane</keyword>
<evidence type="ECO:0000256" key="4">
    <source>
        <dbReference type="ARBA" id="ARBA00022475"/>
    </source>
</evidence>
<evidence type="ECO:0000256" key="3">
    <source>
        <dbReference type="ARBA" id="ARBA00022448"/>
    </source>
</evidence>
<keyword evidence="3 9" id="KW-0813">Transport</keyword>
<dbReference type="Pfam" id="PF00005">
    <property type="entry name" value="ABC_tran"/>
    <property type="match status" value="1"/>
</dbReference>
<dbReference type="GO" id="GO:0042626">
    <property type="term" value="F:ATPase-coupled transmembrane transporter activity"/>
    <property type="evidence" value="ECO:0007669"/>
    <property type="project" value="TreeGrafter"/>
</dbReference>
<dbReference type="RefSeq" id="WP_015725883.1">
    <property type="nucleotide sequence ID" value="NC_014972.1"/>
</dbReference>
<dbReference type="GO" id="GO:0016887">
    <property type="term" value="F:ATP hydrolysis activity"/>
    <property type="evidence" value="ECO:0007669"/>
    <property type="project" value="InterPro"/>
</dbReference>
<dbReference type="EMBL" id="CP002364">
    <property type="protein sequence ID" value="ADW19359.1"/>
    <property type="molecule type" value="Genomic_DNA"/>
</dbReference>
<dbReference type="InterPro" id="IPR005876">
    <property type="entry name" value="Co_trans_ATP-bd"/>
</dbReference>
<dbReference type="InterPro" id="IPR050095">
    <property type="entry name" value="ECF_ABC_transporter_ATP-bd"/>
</dbReference>
<keyword evidence="6 9" id="KW-0067">ATP-binding</keyword>
<dbReference type="InterPro" id="IPR027417">
    <property type="entry name" value="P-loop_NTPase"/>
</dbReference>
<dbReference type="PROSITE" id="PS00211">
    <property type="entry name" value="ABC_TRANSPORTER_1"/>
    <property type="match status" value="1"/>
</dbReference>
<dbReference type="SUPFAM" id="SSF52540">
    <property type="entry name" value="P-loop containing nucleoside triphosphate hydrolases"/>
    <property type="match status" value="1"/>
</dbReference>
<evidence type="ECO:0000256" key="10">
    <source>
        <dbReference type="SAM" id="MobiDB-lite"/>
    </source>
</evidence>
<keyword evidence="13" id="KW-1185">Reference proteome</keyword>
<dbReference type="FunFam" id="3.40.50.300:FF:000224">
    <property type="entry name" value="Energy-coupling factor transporter ATP-binding protein EcfA"/>
    <property type="match status" value="1"/>
</dbReference>
<protein>
    <recommendedName>
        <fullName evidence="9">ABC transporter ATP-binding protein</fullName>
    </recommendedName>
</protein>
<comment type="function">
    <text evidence="9">Part of an ABC transporter complex. Responsible for energy coupling to the transport system.</text>
</comment>
<organism evidence="12 13">
    <name type="scientific">Desulfobulbus propionicus (strain ATCC 33891 / DSM 2032 / VKM B-1956 / 1pr3)</name>
    <dbReference type="NCBI Taxonomy" id="577650"/>
    <lineage>
        <taxon>Bacteria</taxon>
        <taxon>Pseudomonadati</taxon>
        <taxon>Thermodesulfobacteriota</taxon>
        <taxon>Desulfobulbia</taxon>
        <taxon>Desulfobulbales</taxon>
        <taxon>Desulfobulbaceae</taxon>
        <taxon>Desulfobulbus</taxon>
    </lineage>
</organism>
<gene>
    <name evidence="12" type="ordered locus">Despr_3232</name>
</gene>
<evidence type="ECO:0000256" key="5">
    <source>
        <dbReference type="ARBA" id="ARBA00022741"/>
    </source>
</evidence>
<evidence type="ECO:0000256" key="2">
    <source>
        <dbReference type="ARBA" id="ARBA00005417"/>
    </source>
</evidence>
<accession>A0A7U4DQP8</accession>
<comment type="subcellular location">
    <subcellularLocation>
        <location evidence="1 9">Cell membrane</location>
        <topology evidence="1 9">Peripheral membrane protein</topology>
    </subcellularLocation>
</comment>
<reference evidence="12 13" key="1">
    <citation type="journal article" date="2011" name="Stand. Genomic Sci.">
        <title>Complete genome sequence of Desulfobulbus propionicus type strain (1pr3).</title>
        <authorList>
            <person name="Pagani I."/>
            <person name="Lapidus A."/>
            <person name="Nolan M."/>
            <person name="Lucas S."/>
            <person name="Hammon N."/>
            <person name="Deshpande S."/>
            <person name="Cheng J.F."/>
            <person name="Chertkov O."/>
            <person name="Davenport K."/>
            <person name="Tapia R."/>
            <person name="Han C."/>
            <person name="Goodwin L."/>
            <person name="Pitluck S."/>
            <person name="Liolios K."/>
            <person name="Mavromatis K."/>
            <person name="Ivanova N."/>
            <person name="Mikhailova N."/>
            <person name="Pati A."/>
            <person name="Chen A."/>
            <person name="Palaniappan K."/>
            <person name="Land M."/>
            <person name="Hauser L."/>
            <person name="Chang Y.J."/>
            <person name="Jeffries C.D."/>
            <person name="Detter J.C."/>
            <person name="Brambilla E."/>
            <person name="Kannan K.P."/>
            <person name="Djao O.D."/>
            <person name="Rohde M."/>
            <person name="Pukall R."/>
            <person name="Spring S."/>
            <person name="Goker M."/>
            <person name="Sikorski J."/>
            <person name="Woyke T."/>
            <person name="Bristow J."/>
            <person name="Eisen J.A."/>
            <person name="Markowitz V."/>
            <person name="Hugenholtz P."/>
            <person name="Kyrpides N.C."/>
            <person name="Klenk H.P."/>
        </authorList>
    </citation>
    <scope>NUCLEOTIDE SEQUENCE [LARGE SCALE GENOMIC DNA]</scope>
    <source>
        <strain evidence="13">ATCC 33891 / DSM 2032 / 1pr3</strain>
    </source>
</reference>
<dbReference type="AlphaFoldDB" id="A0A7U4DQP8"/>
<evidence type="ECO:0000256" key="7">
    <source>
        <dbReference type="ARBA" id="ARBA00022967"/>
    </source>
</evidence>
<evidence type="ECO:0000313" key="13">
    <source>
        <dbReference type="Proteomes" id="UP000006365"/>
    </source>
</evidence>
<dbReference type="PANTHER" id="PTHR43553">
    <property type="entry name" value="HEAVY METAL TRANSPORTER"/>
    <property type="match status" value="1"/>
</dbReference>
<dbReference type="InterPro" id="IPR015856">
    <property type="entry name" value="ABC_transpr_CbiO/EcfA_su"/>
</dbReference>
<proteinExistence type="inferred from homology"/>
<evidence type="ECO:0000256" key="6">
    <source>
        <dbReference type="ARBA" id="ARBA00022840"/>
    </source>
</evidence>
<evidence type="ECO:0000256" key="1">
    <source>
        <dbReference type="ARBA" id="ARBA00004202"/>
    </source>
</evidence>
<keyword evidence="7" id="KW-1278">Translocase</keyword>
<dbReference type="GO" id="GO:0006824">
    <property type="term" value="P:cobalt ion transport"/>
    <property type="evidence" value="ECO:0007669"/>
    <property type="project" value="InterPro"/>
</dbReference>
<evidence type="ECO:0000256" key="9">
    <source>
        <dbReference type="RuleBase" id="RU364103"/>
    </source>
</evidence>
<dbReference type="CDD" id="cd03225">
    <property type="entry name" value="ABC_cobalt_CbiO_domain1"/>
    <property type="match status" value="1"/>
</dbReference>
<evidence type="ECO:0000313" key="12">
    <source>
        <dbReference type="EMBL" id="ADW19359.1"/>
    </source>
</evidence>
<evidence type="ECO:0000256" key="8">
    <source>
        <dbReference type="ARBA" id="ARBA00023136"/>
    </source>
</evidence>
<dbReference type="InterPro" id="IPR003593">
    <property type="entry name" value="AAA+_ATPase"/>
</dbReference>
<evidence type="ECO:0000259" key="11">
    <source>
        <dbReference type="PROSITE" id="PS50893"/>
    </source>
</evidence>
<dbReference type="KEGG" id="dpr:Despr_3232"/>
<dbReference type="PANTHER" id="PTHR43553:SF24">
    <property type="entry name" value="ENERGY-COUPLING FACTOR TRANSPORTER ATP-BINDING PROTEIN ECFA1"/>
    <property type="match status" value="1"/>
</dbReference>
<dbReference type="NCBIfam" id="TIGR01166">
    <property type="entry name" value="cbiO"/>
    <property type="match status" value="1"/>
</dbReference>
<dbReference type="GO" id="GO:0005524">
    <property type="term" value="F:ATP binding"/>
    <property type="evidence" value="ECO:0007669"/>
    <property type="project" value="UniProtKB-UniRule"/>
</dbReference>
<feature type="domain" description="ABC transporter" evidence="11">
    <location>
        <begin position="6"/>
        <end position="236"/>
    </location>
</feature>
<dbReference type="PROSITE" id="PS50893">
    <property type="entry name" value="ABC_TRANSPORTER_2"/>
    <property type="match status" value="1"/>
</dbReference>
<dbReference type="GO" id="GO:0043190">
    <property type="term" value="C:ATP-binding cassette (ABC) transporter complex"/>
    <property type="evidence" value="ECO:0007669"/>
    <property type="project" value="TreeGrafter"/>
</dbReference>
<feature type="region of interest" description="Disordered" evidence="10">
    <location>
        <begin position="245"/>
        <end position="264"/>
    </location>
</feature>
<keyword evidence="5 9" id="KW-0547">Nucleotide-binding</keyword>
<sequence>MSHHIVEVRDLAHTYADGTAAVRGISFRIHHGESVAVIGANGAGKSTLLLHLNGTLTPQSGTVRIGDFPLTKETLRDIRRTVGMIFQDPDDQLFMPTVAEDVAFGPLNLGLPADEVEIRVQRALARVGIEHLRARPPYKLSGGEKRAVSIATVLAMSPDILVMDEPSANLDPRARRMLIALLAGFQHTKIIATHDLDLVLDLCPRTIVLHEGRVMADGPTAAIFTDDPLLARSHLERPLRMQACPRCARSGDDPPEGISSFQPS</sequence>